<protein>
    <recommendedName>
        <fullName evidence="3">ABM domain-containing protein</fullName>
    </recommendedName>
</protein>
<evidence type="ECO:0000313" key="2">
    <source>
        <dbReference type="Proteomes" id="UP001165368"/>
    </source>
</evidence>
<accession>A0ABS9LCH6</accession>
<keyword evidence="2" id="KW-1185">Reference proteome</keyword>
<proteinExistence type="predicted"/>
<comment type="caution">
    <text evidence="1">The sequence shown here is derived from an EMBL/GenBank/DDBJ whole genome shotgun (WGS) entry which is preliminary data.</text>
</comment>
<organism evidence="1 2">
    <name type="scientific">Arthrobacter hankyongi</name>
    <dbReference type="NCBI Taxonomy" id="2904801"/>
    <lineage>
        <taxon>Bacteria</taxon>
        <taxon>Bacillati</taxon>
        <taxon>Actinomycetota</taxon>
        <taxon>Actinomycetes</taxon>
        <taxon>Micrococcales</taxon>
        <taxon>Micrococcaceae</taxon>
        <taxon>Arthrobacter</taxon>
    </lineage>
</organism>
<reference evidence="1" key="1">
    <citation type="submission" date="2022-01" db="EMBL/GenBank/DDBJ databases">
        <authorList>
            <person name="Jo J.-H."/>
            <person name="Im W.-T."/>
        </authorList>
    </citation>
    <scope>NUCLEOTIDE SEQUENCE</scope>
    <source>
        <strain evidence="1">I2-34</strain>
    </source>
</reference>
<dbReference type="Proteomes" id="UP001165368">
    <property type="component" value="Unassembled WGS sequence"/>
</dbReference>
<gene>
    <name evidence="1" type="ORF">LVY72_21045</name>
</gene>
<dbReference type="RefSeq" id="WP_237826192.1">
    <property type="nucleotide sequence ID" value="NZ_JAKLTQ010000024.1"/>
</dbReference>
<sequence length="97" mass="10679">MAIAAIVEFPEATLAQYDEVIRRLHSTPGGSAPAGRLFHWVASTRPGIRITDVWESREQFDAFYRDHVDPIAADEGLHFGDTTFVGVHNYLAAGPPT</sequence>
<dbReference type="EMBL" id="JAKLTQ010000024">
    <property type="protein sequence ID" value="MCG2624383.1"/>
    <property type="molecule type" value="Genomic_DNA"/>
</dbReference>
<name>A0ABS9LCH6_9MICC</name>
<evidence type="ECO:0000313" key="1">
    <source>
        <dbReference type="EMBL" id="MCG2624383.1"/>
    </source>
</evidence>
<evidence type="ECO:0008006" key="3">
    <source>
        <dbReference type="Google" id="ProtNLM"/>
    </source>
</evidence>